<gene>
    <name evidence="3" type="ORF">ERS852471_01658</name>
</gene>
<keyword evidence="1" id="KW-0472">Membrane</keyword>
<feature type="domain" description="Cyclic nucleotide-binding" evidence="2">
    <location>
        <begin position="56"/>
        <end position="115"/>
    </location>
</feature>
<dbReference type="Proteomes" id="UP000095594">
    <property type="component" value="Unassembled WGS sequence"/>
</dbReference>
<accession>A0A174FLB1</accession>
<feature type="transmembrane region" description="Helical" evidence="1">
    <location>
        <begin position="20"/>
        <end position="42"/>
    </location>
</feature>
<dbReference type="PROSITE" id="PS51257">
    <property type="entry name" value="PROKAR_LIPOPROTEIN"/>
    <property type="match status" value="1"/>
</dbReference>
<dbReference type="GO" id="GO:0042834">
    <property type="term" value="F:peptidoglycan binding"/>
    <property type="evidence" value="ECO:0007669"/>
    <property type="project" value="InterPro"/>
</dbReference>
<organism evidence="3 4">
    <name type="scientific">Clostridium disporicum</name>
    <dbReference type="NCBI Taxonomy" id="84024"/>
    <lineage>
        <taxon>Bacteria</taxon>
        <taxon>Bacillati</taxon>
        <taxon>Bacillota</taxon>
        <taxon>Clostridia</taxon>
        <taxon>Eubacteriales</taxon>
        <taxon>Clostridiaceae</taxon>
        <taxon>Clostridium</taxon>
    </lineage>
</organism>
<keyword evidence="1" id="KW-1133">Transmembrane helix</keyword>
<reference evidence="3 4" key="1">
    <citation type="submission" date="2015-09" db="EMBL/GenBank/DDBJ databases">
        <authorList>
            <consortium name="Pathogen Informatics"/>
        </authorList>
    </citation>
    <scope>NUCLEOTIDE SEQUENCE [LARGE SCALE GENOMIC DNA]</scope>
    <source>
        <strain evidence="3 4">2789STDY5834856</strain>
    </source>
</reference>
<evidence type="ECO:0000256" key="1">
    <source>
        <dbReference type="SAM" id="Phobius"/>
    </source>
</evidence>
<dbReference type="PROSITE" id="PS50042">
    <property type="entry name" value="CNMP_BINDING_3"/>
    <property type="match status" value="1"/>
</dbReference>
<proteinExistence type="predicted"/>
<dbReference type="InterPro" id="IPR007730">
    <property type="entry name" value="SPOR-like_dom"/>
</dbReference>
<dbReference type="Gene3D" id="3.30.70.1070">
    <property type="entry name" value="Sporulation related repeat"/>
    <property type="match status" value="1"/>
</dbReference>
<protein>
    <submittedName>
        <fullName evidence="3">Sporulation-associated protein</fullName>
    </submittedName>
</protein>
<dbReference type="SUPFAM" id="SSF110997">
    <property type="entry name" value="Sporulation related repeat"/>
    <property type="match status" value="1"/>
</dbReference>
<evidence type="ECO:0000313" key="3">
    <source>
        <dbReference type="EMBL" id="CUO49270.1"/>
    </source>
</evidence>
<sequence length="246" mass="27478">MKYTKYNYKRRRNNGVWKFIASLLVGIIASCMIGLGVAWIVWKVLPINDSAQVGAEITDGIEVSTEGNGQQQEGETIVSEGENTSEYYFLQCGYFSKKDNADQTYAKIASEGRAFIAEESDKYRVLTGIYTSENVDSAIQELGSKGVESVKITFSLNENDPIEAQVSAICDGYLKILTTTFDDGVDHVNTEEFKSWIDTLDNISSGENIEVLQSLKDYIKGLPEELTKENVSSEIDYLYEVLLSFK</sequence>
<dbReference type="InterPro" id="IPR000595">
    <property type="entry name" value="cNMP-bd_dom"/>
</dbReference>
<keyword evidence="1" id="KW-0812">Transmembrane</keyword>
<name>A0A174FLB1_9CLOT</name>
<dbReference type="EMBL" id="CYZX01000010">
    <property type="protein sequence ID" value="CUO49270.1"/>
    <property type="molecule type" value="Genomic_DNA"/>
</dbReference>
<dbReference type="InterPro" id="IPR036680">
    <property type="entry name" value="SPOR-like_sf"/>
</dbReference>
<dbReference type="OrthoDB" id="1936130at2"/>
<dbReference type="AlphaFoldDB" id="A0A174FLB1"/>
<dbReference type="RefSeq" id="WP_055265538.1">
    <property type="nucleotide sequence ID" value="NZ_CABIXQ010000010.1"/>
</dbReference>
<evidence type="ECO:0000259" key="2">
    <source>
        <dbReference type="PROSITE" id="PS50042"/>
    </source>
</evidence>
<dbReference type="Pfam" id="PF05036">
    <property type="entry name" value="SPOR"/>
    <property type="match status" value="1"/>
</dbReference>
<evidence type="ECO:0000313" key="4">
    <source>
        <dbReference type="Proteomes" id="UP000095594"/>
    </source>
</evidence>